<evidence type="ECO:0000313" key="1">
    <source>
        <dbReference type="EMBL" id="GCB35824.1"/>
    </source>
</evidence>
<accession>A0A401LWE1</accession>
<dbReference type="AlphaFoldDB" id="A0A401LWE1"/>
<dbReference type="RefSeq" id="WP_125041712.1">
    <property type="nucleotide sequence ID" value="NZ_BHWB01000008.1"/>
</dbReference>
<dbReference type="OrthoDB" id="6638088at2"/>
<dbReference type="EMBL" id="BHWB01000008">
    <property type="protein sequence ID" value="GCB35824.1"/>
    <property type="molecule type" value="Genomic_DNA"/>
</dbReference>
<name>A0A401LWE1_9BACE</name>
<evidence type="ECO:0000313" key="2">
    <source>
        <dbReference type="Proteomes" id="UP000288079"/>
    </source>
</evidence>
<protein>
    <recommendedName>
        <fullName evidence="3">Glycosyl transferase</fullName>
    </recommendedName>
</protein>
<dbReference type="Proteomes" id="UP000288079">
    <property type="component" value="Unassembled WGS sequence"/>
</dbReference>
<gene>
    <name evidence="1" type="ORF">KGMB02408_27690</name>
</gene>
<organism evidence="1 2">
    <name type="scientific">Bacteroides faecalis</name>
    <dbReference type="NCBI Taxonomy" id="2447885"/>
    <lineage>
        <taxon>Bacteria</taxon>
        <taxon>Pseudomonadati</taxon>
        <taxon>Bacteroidota</taxon>
        <taxon>Bacteroidia</taxon>
        <taxon>Bacteroidales</taxon>
        <taxon>Bacteroidaceae</taxon>
        <taxon>Bacteroides</taxon>
    </lineage>
</organism>
<evidence type="ECO:0008006" key="3">
    <source>
        <dbReference type="Google" id="ProtNLM"/>
    </source>
</evidence>
<reference evidence="1 2" key="1">
    <citation type="submission" date="2018-10" db="EMBL/GenBank/DDBJ databases">
        <title>Draft Genome Sequence of Bacteroides sp. KCTC 15687.</title>
        <authorList>
            <person name="Yu S.Y."/>
            <person name="Kim J.S."/>
            <person name="Oh B.S."/>
            <person name="Park S.H."/>
            <person name="Kang S.W."/>
            <person name="Park J.E."/>
            <person name="Choi S.H."/>
            <person name="Han K.I."/>
            <person name="Lee K.C."/>
            <person name="Eom M.K."/>
            <person name="Suh M.K."/>
            <person name="Lee D.H."/>
            <person name="Yoon H."/>
            <person name="Kim B."/>
            <person name="Yang S.J."/>
            <person name="Lee J.S."/>
            <person name="Lee J.H."/>
        </authorList>
    </citation>
    <scope>NUCLEOTIDE SEQUENCE [LARGE SCALE GENOMIC DNA]</scope>
    <source>
        <strain evidence="1 2">KCTC 15687</strain>
    </source>
</reference>
<keyword evidence="2" id="KW-1185">Reference proteome</keyword>
<proteinExistence type="predicted"/>
<dbReference type="SUPFAM" id="SSF53756">
    <property type="entry name" value="UDP-Glycosyltransferase/glycogen phosphorylase"/>
    <property type="match status" value="1"/>
</dbReference>
<sequence>MKILFLGEYSGAFLEICKGLNKLDVETYRISDGDSYKHIPTDYLIKVKPFSNRYASILHYKVWNRLGISRLFLFLKIWKSLKMKLVGYDVVMLNNPRFFPFGDLINRYIVSYLVKHNKKIFMAVLGDDYYVDRWYFANDNKSLMYKMHKRDKIIFELFFGKYLTDYIVKKTTAIIAPTWVYKSAYEWTGKTSKLIPFACDESRIGIPFCIKEGEPIKIFHGWQKGKEYRKGNDVFDRVIKKVVLKYGNKVEYQIVQGVPFEEYQKMYSECHIYIDQLYAHDKATSGMYGMAAGKIVFAGFEEESLQEYPHYKGEEIGIPSSMDEDILYKQFCDLIDDPRRMERISKNAIEFVMANHASRKVAQMYLDVWNSVQ</sequence>
<comment type="caution">
    <text evidence="1">The sequence shown here is derived from an EMBL/GenBank/DDBJ whole genome shotgun (WGS) entry which is preliminary data.</text>
</comment>